<keyword evidence="3 6" id="KW-1133">Transmembrane helix</keyword>
<dbReference type="Proteomes" id="UP001589532">
    <property type="component" value="Unassembled WGS sequence"/>
</dbReference>
<dbReference type="InterPro" id="IPR047817">
    <property type="entry name" value="ABC2_TM_bact-type"/>
</dbReference>
<keyword evidence="9" id="KW-1185">Reference proteome</keyword>
<feature type="transmembrane region" description="Helical" evidence="6">
    <location>
        <begin position="101"/>
        <end position="134"/>
    </location>
</feature>
<evidence type="ECO:0000256" key="4">
    <source>
        <dbReference type="ARBA" id="ARBA00023136"/>
    </source>
</evidence>
<gene>
    <name evidence="8" type="ORF">ACFFSA_36700</name>
</gene>
<accession>A0ABV5SDY9</accession>
<evidence type="ECO:0000256" key="2">
    <source>
        <dbReference type="ARBA" id="ARBA00022692"/>
    </source>
</evidence>
<evidence type="ECO:0000256" key="6">
    <source>
        <dbReference type="RuleBase" id="RU361157"/>
    </source>
</evidence>
<comment type="subcellular location">
    <subcellularLocation>
        <location evidence="6">Cell membrane</location>
        <topology evidence="6">Multi-pass membrane protein</topology>
    </subcellularLocation>
    <subcellularLocation>
        <location evidence="1">Membrane</location>
        <topology evidence="1">Multi-pass membrane protein</topology>
    </subcellularLocation>
</comment>
<dbReference type="InterPro" id="IPR051784">
    <property type="entry name" value="Nod_factor_ABC_transporter"/>
</dbReference>
<proteinExistence type="inferred from homology"/>
<dbReference type="PANTHER" id="PTHR43229">
    <property type="entry name" value="NODULATION PROTEIN J"/>
    <property type="match status" value="1"/>
</dbReference>
<keyword evidence="6" id="KW-1003">Cell membrane</keyword>
<name>A0ABV5SDY9_9ACTN</name>
<dbReference type="InterPro" id="IPR000412">
    <property type="entry name" value="ABC_2_transport"/>
</dbReference>
<sequence>MRYHSPRLLRVVYLGVRAQFLTMSRARLLIVFNVLTPVVYAIIATYLYGADRPDKLLQVSVGAGLMGVWTSVLFGSGGAIQNKRWAGLLEPLISTPAPFSVVLFSISLATSIVGIYAMIATVLWGAVFFGIPLAFPSPPLFLAATVVCVLAMGMMGMLLASTFVFMRNANALANTLDHPIWLLSGMLVPISTLPGWLHPLAWVLPSTWGAAAVHNTLNGGPVLWPMAAALGLGAGYLLLSLLALRRVEYLARRQATLALA</sequence>
<feature type="transmembrane region" description="Helical" evidence="6">
    <location>
        <begin position="61"/>
        <end position="80"/>
    </location>
</feature>
<evidence type="ECO:0000313" key="9">
    <source>
        <dbReference type="Proteomes" id="UP001589532"/>
    </source>
</evidence>
<dbReference type="RefSeq" id="WP_344990565.1">
    <property type="nucleotide sequence ID" value="NZ_BAAAXV010000005.1"/>
</dbReference>
<organism evidence="8 9">
    <name type="scientific">Nonomuraea helvata</name>
    <dbReference type="NCBI Taxonomy" id="37484"/>
    <lineage>
        <taxon>Bacteria</taxon>
        <taxon>Bacillati</taxon>
        <taxon>Actinomycetota</taxon>
        <taxon>Actinomycetes</taxon>
        <taxon>Streptosporangiales</taxon>
        <taxon>Streptosporangiaceae</taxon>
        <taxon>Nonomuraea</taxon>
    </lineage>
</organism>
<feature type="transmembrane region" description="Helical" evidence="6">
    <location>
        <begin position="28"/>
        <end position="49"/>
    </location>
</feature>
<feature type="domain" description="ABC transmembrane type-2" evidence="7">
    <location>
        <begin position="24"/>
        <end position="247"/>
    </location>
</feature>
<evidence type="ECO:0000313" key="8">
    <source>
        <dbReference type="EMBL" id="MFB9628646.1"/>
    </source>
</evidence>
<dbReference type="Pfam" id="PF01061">
    <property type="entry name" value="ABC2_membrane"/>
    <property type="match status" value="1"/>
</dbReference>
<feature type="transmembrane region" description="Helical" evidence="6">
    <location>
        <begin position="140"/>
        <end position="166"/>
    </location>
</feature>
<keyword evidence="5" id="KW-0046">Antibiotic resistance</keyword>
<keyword evidence="2 6" id="KW-0812">Transmembrane</keyword>
<comment type="similarity">
    <text evidence="6">Belongs to the ABC-2 integral membrane protein family.</text>
</comment>
<feature type="transmembrane region" description="Helical" evidence="6">
    <location>
        <begin position="178"/>
        <end position="202"/>
    </location>
</feature>
<feature type="transmembrane region" description="Helical" evidence="6">
    <location>
        <begin position="222"/>
        <end position="244"/>
    </location>
</feature>
<reference evidence="8 9" key="1">
    <citation type="submission" date="2024-09" db="EMBL/GenBank/DDBJ databases">
        <authorList>
            <person name="Sun Q."/>
            <person name="Mori K."/>
        </authorList>
    </citation>
    <scope>NUCLEOTIDE SEQUENCE [LARGE SCALE GENOMIC DNA]</scope>
    <source>
        <strain evidence="8 9">JCM 3143</strain>
    </source>
</reference>
<protein>
    <recommendedName>
        <fullName evidence="6">Transport permease protein</fullName>
    </recommendedName>
</protein>
<evidence type="ECO:0000256" key="1">
    <source>
        <dbReference type="ARBA" id="ARBA00004141"/>
    </source>
</evidence>
<keyword evidence="6" id="KW-0813">Transport</keyword>
<dbReference type="EMBL" id="JBHMBW010000049">
    <property type="protein sequence ID" value="MFB9628646.1"/>
    <property type="molecule type" value="Genomic_DNA"/>
</dbReference>
<dbReference type="InterPro" id="IPR013525">
    <property type="entry name" value="ABC2_TM"/>
</dbReference>
<comment type="caution">
    <text evidence="8">The sequence shown here is derived from an EMBL/GenBank/DDBJ whole genome shotgun (WGS) entry which is preliminary data.</text>
</comment>
<keyword evidence="4 6" id="KW-0472">Membrane</keyword>
<evidence type="ECO:0000256" key="3">
    <source>
        <dbReference type="ARBA" id="ARBA00022989"/>
    </source>
</evidence>
<dbReference type="PANTHER" id="PTHR43229:SF6">
    <property type="entry name" value="ABC-TYPE MULTIDRUG TRANSPORT SYSTEM, PERMEASE COMPONENT"/>
    <property type="match status" value="1"/>
</dbReference>
<evidence type="ECO:0000256" key="5">
    <source>
        <dbReference type="ARBA" id="ARBA00023251"/>
    </source>
</evidence>
<dbReference type="PIRSF" id="PIRSF006648">
    <property type="entry name" value="DrrB"/>
    <property type="match status" value="1"/>
</dbReference>
<dbReference type="PROSITE" id="PS51012">
    <property type="entry name" value="ABC_TM2"/>
    <property type="match status" value="1"/>
</dbReference>
<evidence type="ECO:0000259" key="7">
    <source>
        <dbReference type="PROSITE" id="PS51012"/>
    </source>
</evidence>